<name>A0ACB9KVQ6_BAUVA</name>
<accession>A0ACB9KVQ6</accession>
<protein>
    <submittedName>
        <fullName evidence="1">Uncharacterized protein</fullName>
    </submittedName>
</protein>
<dbReference type="EMBL" id="CM039438">
    <property type="protein sequence ID" value="KAI4301231.1"/>
    <property type="molecule type" value="Genomic_DNA"/>
</dbReference>
<organism evidence="1 2">
    <name type="scientific">Bauhinia variegata</name>
    <name type="common">Purple orchid tree</name>
    <name type="synonym">Phanera variegata</name>
    <dbReference type="NCBI Taxonomy" id="167791"/>
    <lineage>
        <taxon>Eukaryota</taxon>
        <taxon>Viridiplantae</taxon>
        <taxon>Streptophyta</taxon>
        <taxon>Embryophyta</taxon>
        <taxon>Tracheophyta</taxon>
        <taxon>Spermatophyta</taxon>
        <taxon>Magnoliopsida</taxon>
        <taxon>eudicotyledons</taxon>
        <taxon>Gunneridae</taxon>
        <taxon>Pentapetalae</taxon>
        <taxon>rosids</taxon>
        <taxon>fabids</taxon>
        <taxon>Fabales</taxon>
        <taxon>Fabaceae</taxon>
        <taxon>Cercidoideae</taxon>
        <taxon>Cercideae</taxon>
        <taxon>Bauhiniinae</taxon>
        <taxon>Bauhinia</taxon>
    </lineage>
</organism>
<proteinExistence type="predicted"/>
<evidence type="ECO:0000313" key="1">
    <source>
        <dbReference type="EMBL" id="KAI4301231.1"/>
    </source>
</evidence>
<gene>
    <name evidence="1" type="ORF">L6164_034527</name>
</gene>
<keyword evidence="2" id="KW-1185">Reference proteome</keyword>
<sequence length="187" mass="18887">MELVKLGLKLTLLIVSMLCHGAEAQTSCTGTLIGLSQCLNYVTGNSSTPSSSCCSQLLTVVQSQPQCLCAVLNGGAAILGLNINQTLATSLPDACYIKKPPIGQCNNGSNGPVTPATPPTSLPSDPSDDDEPGTPATASQTSNPSAGTGSKTLPSVNESPSGGGTKRGALQLIVIVIFLVSCIAIKM</sequence>
<reference evidence="1 2" key="1">
    <citation type="journal article" date="2022" name="DNA Res.">
        <title>Chromosomal-level genome assembly of the orchid tree Bauhinia variegata (Leguminosae; Cercidoideae) supports the allotetraploid origin hypothesis of Bauhinia.</title>
        <authorList>
            <person name="Zhong Y."/>
            <person name="Chen Y."/>
            <person name="Zheng D."/>
            <person name="Pang J."/>
            <person name="Liu Y."/>
            <person name="Luo S."/>
            <person name="Meng S."/>
            <person name="Qian L."/>
            <person name="Wei D."/>
            <person name="Dai S."/>
            <person name="Zhou R."/>
        </authorList>
    </citation>
    <scope>NUCLEOTIDE SEQUENCE [LARGE SCALE GENOMIC DNA]</scope>
    <source>
        <strain evidence="1">BV-YZ2020</strain>
    </source>
</reference>
<dbReference type="Proteomes" id="UP000828941">
    <property type="component" value="Chromosome 13"/>
</dbReference>
<comment type="caution">
    <text evidence="1">The sequence shown here is derived from an EMBL/GenBank/DDBJ whole genome shotgun (WGS) entry which is preliminary data.</text>
</comment>
<evidence type="ECO:0000313" key="2">
    <source>
        <dbReference type="Proteomes" id="UP000828941"/>
    </source>
</evidence>